<dbReference type="STRING" id="485913.Krac_10006"/>
<comment type="caution">
    <text evidence="11">The sequence shown here is derived from an EMBL/GenBank/DDBJ whole genome shotgun (WGS) entry which is preliminary data.</text>
</comment>
<dbReference type="Pfam" id="PF07282">
    <property type="entry name" value="Cas12f1-like_TNB"/>
    <property type="match status" value="1"/>
</dbReference>
<dbReference type="GO" id="GO:0003677">
    <property type="term" value="F:DNA binding"/>
    <property type="evidence" value="ECO:0007669"/>
    <property type="project" value="UniProtKB-KW"/>
</dbReference>
<evidence type="ECO:0000256" key="5">
    <source>
        <dbReference type="ARBA" id="ARBA00022833"/>
    </source>
</evidence>
<comment type="similarity">
    <text evidence="2">In the N-terminal section; belongs to the transposase 2 family.</text>
</comment>
<feature type="domain" description="Transposase putative helix-turn-helix" evidence="10">
    <location>
        <begin position="16"/>
        <end position="49"/>
    </location>
</feature>
<keyword evidence="7" id="KW-0233">DNA recombination</keyword>
<feature type="domain" description="Cas12f1-like TNB" evidence="9">
    <location>
        <begin position="309"/>
        <end position="374"/>
    </location>
</feature>
<dbReference type="Pfam" id="PF01385">
    <property type="entry name" value="OrfB_IS605"/>
    <property type="match status" value="1"/>
</dbReference>
<dbReference type="PANTHER" id="PTHR30405">
    <property type="entry name" value="TRANSPOSASE"/>
    <property type="match status" value="1"/>
</dbReference>
<reference evidence="11 12" key="1">
    <citation type="journal article" date="2011" name="Stand. Genomic Sci.">
        <title>Non-contiguous finished genome sequence and contextual data of the filamentous soil bacterium Ktedonobacter racemifer type strain (SOSP1-21).</title>
        <authorList>
            <person name="Chang Y.J."/>
            <person name="Land M."/>
            <person name="Hauser L."/>
            <person name="Chertkov O."/>
            <person name="Del Rio T.G."/>
            <person name="Nolan M."/>
            <person name="Copeland A."/>
            <person name="Tice H."/>
            <person name="Cheng J.F."/>
            <person name="Lucas S."/>
            <person name="Han C."/>
            <person name="Goodwin L."/>
            <person name="Pitluck S."/>
            <person name="Ivanova N."/>
            <person name="Ovchinikova G."/>
            <person name="Pati A."/>
            <person name="Chen A."/>
            <person name="Palaniappan K."/>
            <person name="Mavromatis K."/>
            <person name="Liolios K."/>
            <person name="Brettin T."/>
            <person name="Fiebig A."/>
            <person name="Rohde M."/>
            <person name="Abt B."/>
            <person name="Goker M."/>
            <person name="Detter J.C."/>
            <person name="Woyke T."/>
            <person name="Bristow J."/>
            <person name="Eisen J.A."/>
            <person name="Markowitz V."/>
            <person name="Hugenholtz P."/>
            <person name="Kyrpides N.C."/>
            <person name="Klenk H.P."/>
            <person name="Lapidus A."/>
        </authorList>
    </citation>
    <scope>NUCLEOTIDE SEQUENCE [LARGE SCALE GENOMIC DNA]</scope>
    <source>
        <strain evidence="12">DSM 44963</strain>
    </source>
</reference>
<sequence length="395" mass="44570">MLGFADERMGRPMRLVYPSRKQRQKLEAWLGLCCEVYNAALDERKSAYRMAGVSLSYEHQCAELPACKQVCPALNEVPSQVLQDVVKRVDRAFDDFFRRVEQGHKPGYPRFKSRFRYDSLTFKQYGNSFNILPASKKNKATLVLAKLGHVKMVMHRAIKGTPKTAIVKRTPTGKWFVSISVEMEGEDIISKRLPVSEEAVGIDVGLKTFAYLSWGKRLPIRAFLRAEEAALARAGRKLSKAPQGSKQRAKKRKVVARVHERIGNRRKNFIEQEVRHLVKQFGLLAVEALVVRNMVKNPKLAKSIADASWSMFFTRLQAKAEEAGRQVVRVNPAYTSQTCSACGHRQQMPLSVRIYECSQCGLVIHRDHNGSLNILSDGLQAVGRHSRVIPEAPGL</sequence>
<protein>
    <submittedName>
        <fullName evidence="11">Putative transposase IS891/IS1136/IS1341 family</fullName>
    </submittedName>
</protein>
<evidence type="ECO:0000256" key="1">
    <source>
        <dbReference type="ARBA" id="ARBA00008761"/>
    </source>
</evidence>
<evidence type="ECO:0000259" key="9">
    <source>
        <dbReference type="Pfam" id="PF07282"/>
    </source>
</evidence>
<dbReference type="eggNOG" id="COG0675">
    <property type="taxonomic scope" value="Bacteria"/>
</dbReference>
<keyword evidence="6" id="KW-0238">DNA-binding</keyword>
<keyword evidence="4" id="KW-0479">Metal-binding</keyword>
<accession>D6TET2</accession>
<evidence type="ECO:0000313" key="11">
    <source>
        <dbReference type="EMBL" id="EFH88531.1"/>
    </source>
</evidence>
<dbReference type="EMBL" id="ADVG01000001">
    <property type="protein sequence ID" value="EFH88531.1"/>
    <property type="molecule type" value="Genomic_DNA"/>
</dbReference>
<feature type="domain" description="Probable transposase IS891/IS1136/IS1341" evidence="8">
    <location>
        <begin position="179"/>
        <end position="297"/>
    </location>
</feature>
<evidence type="ECO:0000313" key="12">
    <source>
        <dbReference type="Proteomes" id="UP000004508"/>
    </source>
</evidence>
<dbReference type="GO" id="GO:0032196">
    <property type="term" value="P:transposition"/>
    <property type="evidence" value="ECO:0007669"/>
    <property type="project" value="UniProtKB-KW"/>
</dbReference>
<dbReference type="NCBIfam" id="TIGR01766">
    <property type="entry name" value="IS200/IS605 family accessory protein TnpB-like domain"/>
    <property type="match status" value="1"/>
</dbReference>
<dbReference type="InterPro" id="IPR001959">
    <property type="entry name" value="Transposase"/>
</dbReference>
<evidence type="ECO:0000259" key="8">
    <source>
        <dbReference type="Pfam" id="PF01385"/>
    </source>
</evidence>
<evidence type="ECO:0000259" key="10">
    <source>
        <dbReference type="Pfam" id="PF12323"/>
    </source>
</evidence>
<evidence type="ECO:0000256" key="6">
    <source>
        <dbReference type="ARBA" id="ARBA00023125"/>
    </source>
</evidence>
<dbReference type="AlphaFoldDB" id="D6TET2"/>
<proteinExistence type="inferred from homology"/>
<comment type="similarity">
    <text evidence="1">In the C-terminal section; belongs to the transposase 35 family.</text>
</comment>
<evidence type="ECO:0000256" key="7">
    <source>
        <dbReference type="ARBA" id="ARBA00023172"/>
    </source>
</evidence>
<keyword evidence="5" id="KW-0862">Zinc</keyword>
<gene>
    <name evidence="11" type="ORF">Krac_10006</name>
</gene>
<dbReference type="GO" id="GO:0046872">
    <property type="term" value="F:metal ion binding"/>
    <property type="evidence" value="ECO:0007669"/>
    <property type="project" value="UniProtKB-KW"/>
</dbReference>
<name>D6TET2_KTERA</name>
<keyword evidence="3" id="KW-0815">Transposition</keyword>
<keyword evidence="12" id="KW-1185">Reference proteome</keyword>
<evidence type="ECO:0000256" key="2">
    <source>
        <dbReference type="ARBA" id="ARBA00011044"/>
    </source>
</evidence>
<organism evidence="11 12">
    <name type="scientific">Ktedonobacter racemifer DSM 44963</name>
    <dbReference type="NCBI Taxonomy" id="485913"/>
    <lineage>
        <taxon>Bacteria</taxon>
        <taxon>Bacillati</taxon>
        <taxon>Chloroflexota</taxon>
        <taxon>Ktedonobacteria</taxon>
        <taxon>Ktedonobacterales</taxon>
        <taxon>Ktedonobacteraceae</taxon>
        <taxon>Ktedonobacter</taxon>
    </lineage>
</organism>
<dbReference type="InParanoid" id="D6TET2"/>
<dbReference type="Proteomes" id="UP000004508">
    <property type="component" value="Unassembled WGS sequence"/>
</dbReference>
<dbReference type="Pfam" id="PF12323">
    <property type="entry name" value="HTH_OrfB_IS605"/>
    <property type="match status" value="1"/>
</dbReference>
<dbReference type="PANTHER" id="PTHR30405:SF25">
    <property type="entry name" value="RNA-GUIDED DNA ENDONUCLEASE INSQ-RELATED"/>
    <property type="match status" value="1"/>
</dbReference>
<dbReference type="InterPro" id="IPR021027">
    <property type="entry name" value="Transposase_put_HTH"/>
</dbReference>
<dbReference type="InterPro" id="IPR010095">
    <property type="entry name" value="Cas12f1-like_TNB"/>
</dbReference>
<evidence type="ECO:0000256" key="3">
    <source>
        <dbReference type="ARBA" id="ARBA00022578"/>
    </source>
</evidence>
<dbReference type="GO" id="GO:0006310">
    <property type="term" value="P:DNA recombination"/>
    <property type="evidence" value="ECO:0007669"/>
    <property type="project" value="UniProtKB-KW"/>
</dbReference>
<evidence type="ECO:0000256" key="4">
    <source>
        <dbReference type="ARBA" id="ARBA00022723"/>
    </source>
</evidence>
<dbReference type="NCBIfam" id="NF040570">
    <property type="entry name" value="guided_TnpB"/>
    <property type="match status" value="1"/>
</dbReference>
<dbReference type="InterPro" id="IPR051399">
    <property type="entry name" value="RNA-guided_DNA_endo/Transpos"/>
</dbReference>